<feature type="transmembrane region" description="Helical" evidence="1">
    <location>
        <begin position="120"/>
        <end position="137"/>
    </location>
</feature>
<feature type="domain" description="EamA" evidence="2">
    <location>
        <begin position="150"/>
        <end position="285"/>
    </location>
</feature>
<dbReference type="PANTHER" id="PTHR22911">
    <property type="entry name" value="ACYL-MALONYL CONDENSING ENZYME-RELATED"/>
    <property type="match status" value="1"/>
</dbReference>
<evidence type="ECO:0000259" key="2">
    <source>
        <dbReference type="Pfam" id="PF00892"/>
    </source>
</evidence>
<dbReference type="OrthoDB" id="5315632at2"/>
<keyword evidence="1" id="KW-0472">Membrane</keyword>
<dbReference type="Proteomes" id="UP000000442">
    <property type="component" value="Chromosome"/>
</dbReference>
<dbReference type="Pfam" id="PF00892">
    <property type="entry name" value="EamA"/>
    <property type="match status" value="2"/>
</dbReference>
<dbReference type="PANTHER" id="PTHR22911:SF102">
    <property type="entry name" value="MEMBRANE PROTEIN"/>
    <property type="match status" value="1"/>
</dbReference>
<evidence type="ECO:0000313" key="3">
    <source>
        <dbReference type="EMBL" id="ACN17077.1"/>
    </source>
</evidence>
<protein>
    <submittedName>
        <fullName evidence="3">Permease of the drug/metabolite transporter (DMT) superfamily</fullName>
    </submittedName>
</protein>
<keyword evidence="1" id="KW-1133">Transmembrane helix</keyword>
<feature type="transmembrane region" description="Helical" evidence="1">
    <location>
        <begin position="66"/>
        <end position="83"/>
    </location>
</feature>
<dbReference type="SUPFAM" id="SSF103481">
    <property type="entry name" value="Multidrug resistance efflux transporter EmrE"/>
    <property type="match status" value="2"/>
</dbReference>
<feature type="transmembrane region" description="Helical" evidence="1">
    <location>
        <begin position="207"/>
        <end position="232"/>
    </location>
</feature>
<feature type="transmembrane region" description="Helical" evidence="1">
    <location>
        <begin position="244"/>
        <end position="264"/>
    </location>
</feature>
<sequence length="291" mass="31989">MRLKILQPVTALTLGAVIISFSSVFVRAAHVPSSVSAFYRVAFGAVFLVLACILKKEFKPRRLKNNLLAVLCGIVFGLDLWVWHLSILYVGPGLATILSNCQVFVLTLAGVFLFKEKIGWVFVLSLPMAFLGLFLIVGVDMGHLTRDHLIGIGFGLTTALFYSIFLLVLRQIQSDRNDFSLFYYLMVVSVASALFLGGKIYMSTDSFAIPDVITLVWLICLGLFSQTIAWVMISNALPKVNASFAGLILLLQPTLSFVWDVIFFDRITGPAGWAGVVVVLSAIYFGMTGKK</sequence>
<feature type="transmembrane region" description="Helical" evidence="1">
    <location>
        <begin position="270"/>
        <end position="287"/>
    </location>
</feature>
<accession>C0QC60</accession>
<proteinExistence type="predicted"/>
<dbReference type="GO" id="GO:0016020">
    <property type="term" value="C:membrane"/>
    <property type="evidence" value="ECO:0007669"/>
    <property type="project" value="InterPro"/>
</dbReference>
<dbReference type="STRING" id="177437.HRM2_40190"/>
<reference evidence="3 4" key="1">
    <citation type="journal article" date="2009" name="Environ. Microbiol.">
        <title>Genome sequence of Desulfobacterium autotrophicum HRM2, a marine sulfate reducer oxidizing organic carbon completely to carbon dioxide.</title>
        <authorList>
            <person name="Strittmatter A.W."/>
            <person name="Liesegang H."/>
            <person name="Rabus R."/>
            <person name="Decker I."/>
            <person name="Amann J."/>
            <person name="Andres S."/>
            <person name="Henne A."/>
            <person name="Fricke W.F."/>
            <person name="Martinez-Arias R."/>
            <person name="Bartels D."/>
            <person name="Goesmann A."/>
            <person name="Krause L."/>
            <person name="Puehler A."/>
            <person name="Klenk H.P."/>
            <person name="Richter M."/>
            <person name="Schuler M."/>
            <person name="Gloeckner F.O."/>
            <person name="Meyerdierks A."/>
            <person name="Gottschalk G."/>
            <person name="Amann R."/>
        </authorList>
    </citation>
    <scope>NUCLEOTIDE SEQUENCE [LARGE SCALE GENOMIC DNA]</scope>
    <source>
        <strain evidence="4">ATCC 43914 / DSM 3382 / HRM2</strain>
    </source>
</reference>
<dbReference type="KEGG" id="dat:HRM2_40190"/>
<dbReference type="eggNOG" id="COG0697">
    <property type="taxonomic scope" value="Bacteria"/>
</dbReference>
<dbReference type="InterPro" id="IPR000620">
    <property type="entry name" value="EamA_dom"/>
</dbReference>
<dbReference type="AlphaFoldDB" id="C0QC60"/>
<gene>
    <name evidence="3" type="ordered locus">HRM2_40190</name>
</gene>
<dbReference type="HOGENOM" id="CLU_033863_0_1_7"/>
<evidence type="ECO:0000313" key="4">
    <source>
        <dbReference type="Proteomes" id="UP000000442"/>
    </source>
</evidence>
<feature type="transmembrane region" description="Helical" evidence="1">
    <location>
        <begin position="38"/>
        <end position="54"/>
    </location>
</feature>
<dbReference type="RefSeq" id="WP_015905811.1">
    <property type="nucleotide sequence ID" value="NC_012108.1"/>
</dbReference>
<feature type="domain" description="EamA" evidence="2">
    <location>
        <begin position="12"/>
        <end position="137"/>
    </location>
</feature>
<keyword evidence="4" id="KW-1185">Reference proteome</keyword>
<feature type="transmembrane region" description="Helical" evidence="1">
    <location>
        <begin position="89"/>
        <end position="113"/>
    </location>
</feature>
<dbReference type="EMBL" id="CP001087">
    <property type="protein sequence ID" value="ACN17077.1"/>
    <property type="molecule type" value="Genomic_DNA"/>
</dbReference>
<feature type="transmembrane region" description="Helical" evidence="1">
    <location>
        <begin position="149"/>
        <end position="169"/>
    </location>
</feature>
<keyword evidence="1" id="KW-0812">Transmembrane</keyword>
<organism evidence="3 4">
    <name type="scientific">Desulforapulum autotrophicum (strain ATCC 43914 / DSM 3382 / VKM B-1955 / HRM2)</name>
    <name type="common">Desulfobacterium autotrophicum</name>
    <dbReference type="NCBI Taxonomy" id="177437"/>
    <lineage>
        <taxon>Bacteria</taxon>
        <taxon>Pseudomonadati</taxon>
        <taxon>Thermodesulfobacteriota</taxon>
        <taxon>Desulfobacteria</taxon>
        <taxon>Desulfobacterales</taxon>
        <taxon>Desulfobacteraceae</taxon>
        <taxon>Desulforapulum</taxon>
    </lineage>
</organism>
<feature type="transmembrane region" description="Helical" evidence="1">
    <location>
        <begin position="181"/>
        <end position="201"/>
    </location>
</feature>
<dbReference type="InterPro" id="IPR037185">
    <property type="entry name" value="EmrE-like"/>
</dbReference>
<evidence type="ECO:0000256" key="1">
    <source>
        <dbReference type="SAM" id="Phobius"/>
    </source>
</evidence>
<name>C0QC60_DESAH</name>